<dbReference type="GO" id="GO:0006606">
    <property type="term" value="P:protein import into nucleus"/>
    <property type="evidence" value="ECO:0007669"/>
    <property type="project" value="TreeGrafter"/>
</dbReference>
<sequence>MAATPTGGVSQADLEHTLIATLSASRAEREAAESHLTSNLHSDPTCFIALVQLLLSPSTRLEARQAAAISLRPLVLSKWSPLNEKFDGYPPSAAALPLEIKGAVRQGLLQALVCDQRKIRLAASAALSAVASTDFPDEFTELLPFVRQCLSQDGSAGSARSDAVHGVMVFLSDFVKAELDENQLMSVAKEILPSLEAILVDEQNHTPHVRARALLLFRQLLEVLYMVREQYPEAAKQGVDSLLPSWLNALQALLMPSEAEIFSLRGKGVPEDEFERAWEGLAIRYEALKTLSLASHFKSHFRPHLAAVLQLTLRTLHAFLPVLQVFHISNVASQPSAFPPEGDASIASSLPAVCSAAVDLISSLLQLSGSASARGLMLRTDQPGAPSLLAQLAHALLSMAQMTSDEQEEWSADVNAFIAEQEDVDAGAGAVLELGGSLRAVATDAFAELLDLIPAESVAAFQRAFDECVQSSAAQLAALQRGEAKGDWWKPLEAALAVFGGNAPLITDLLEGQSSSSSAAAAVRRTFDIESIFQHAVIPYVAPETPSAFLRGQAFIFASQFSSLLPPQFARQFLEEAVTALEADAYDGEDLVVCVCAVRTVKNLHRHLNAHITQGFAQRILGKIGPMFNVLQGDAIVLLLETVQAVVVKGASDEAAAGSNEIPDSVYGEIANVSLAFFLKQPNDIVLTDVIQDLLEALSGRVSTSVGTIVVRASLPQLVGTLDATSSVAQASVAAGFDALALAASGAQTIVAVLRGANATALRETDAASTLLPGLTASLTASDDRQLLQSAVTALTLLLSKTPAQVLSWHHATGRSAMQIFLVVIGKLLDPSDEGESGGLVLGGLLLSLLRKGGDLLGPHLPELVQAMVARLASAQTTSLSQSLILPIAHLITESCATVIQLLESTCVSTSEGERSGLEVFLTRWAEESNTIQGAWAEKANIVALSELVKSGHPILQQLTVRGDIIPDDSGRIVTRSRAKQRPDKYTQVVIGSKIIKLLLEAWSHAGNDAYGAGAANAADADDDDEWDDEDVREKGGGIELSDMLGFNLEDFDDTDDFVTGLTPEELKADPINNIDLKSFIPDFLRSQASSQQASIFASGLDEASRELLQKALSRG</sequence>
<keyword evidence="4" id="KW-0539">Nucleus</keyword>
<comment type="subcellular location">
    <subcellularLocation>
        <location evidence="1">Nucleus</location>
    </subcellularLocation>
</comment>
<dbReference type="InterPro" id="IPR056840">
    <property type="entry name" value="HEAT_IPO9_central"/>
</dbReference>
<dbReference type="Pfam" id="PF03810">
    <property type="entry name" value="IBN_N"/>
    <property type="match status" value="1"/>
</dbReference>
<evidence type="ECO:0000256" key="4">
    <source>
        <dbReference type="ARBA" id="ARBA00023242"/>
    </source>
</evidence>
<reference evidence="6 7" key="1">
    <citation type="submission" date="2014-05" db="EMBL/GenBank/DDBJ databases">
        <title>Draft genome sequence of a rare smut relative, Tilletiaria anomala UBC 951.</title>
        <authorList>
            <consortium name="DOE Joint Genome Institute"/>
            <person name="Toome M."/>
            <person name="Kuo A."/>
            <person name="Henrissat B."/>
            <person name="Lipzen A."/>
            <person name="Tritt A."/>
            <person name="Yoshinaga Y."/>
            <person name="Zane M."/>
            <person name="Barry K."/>
            <person name="Grigoriev I.V."/>
            <person name="Spatafora J.W."/>
            <person name="Aimea M.C."/>
        </authorList>
    </citation>
    <scope>NUCLEOTIDE SEQUENCE [LARGE SCALE GENOMIC DNA]</scope>
    <source>
        <strain evidence="6 7">UBC 951</strain>
    </source>
</reference>
<dbReference type="GeneID" id="25264420"/>
<dbReference type="Pfam" id="PF25018">
    <property type="entry name" value="HEAT_IPO9_c"/>
    <property type="match status" value="1"/>
</dbReference>
<evidence type="ECO:0000313" key="6">
    <source>
        <dbReference type="EMBL" id="KDN45921.1"/>
    </source>
</evidence>
<dbReference type="PANTHER" id="PTHR10997">
    <property type="entry name" value="IMPORTIN-7, 8, 11"/>
    <property type="match status" value="1"/>
</dbReference>
<dbReference type="GO" id="GO:0005635">
    <property type="term" value="C:nuclear envelope"/>
    <property type="evidence" value="ECO:0007669"/>
    <property type="project" value="TreeGrafter"/>
</dbReference>
<accession>A0A066VWT1</accession>
<dbReference type="InParanoid" id="A0A066VWT1"/>
<keyword evidence="2" id="KW-0813">Transport</keyword>
<keyword evidence="7" id="KW-1185">Reference proteome</keyword>
<dbReference type="SUPFAM" id="SSF48371">
    <property type="entry name" value="ARM repeat"/>
    <property type="match status" value="1"/>
</dbReference>
<dbReference type="InterPro" id="IPR016024">
    <property type="entry name" value="ARM-type_fold"/>
</dbReference>
<evidence type="ECO:0000256" key="3">
    <source>
        <dbReference type="ARBA" id="ARBA00022927"/>
    </source>
</evidence>
<dbReference type="RefSeq" id="XP_013243359.1">
    <property type="nucleotide sequence ID" value="XM_013387905.1"/>
</dbReference>
<evidence type="ECO:0000256" key="2">
    <source>
        <dbReference type="ARBA" id="ARBA00022448"/>
    </source>
</evidence>
<dbReference type="PROSITE" id="PS50166">
    <property type="entry name" value="IMPORTIN_B_NT"/>
    <property type="match status" value="1"/>
</dbReference>
<evidence type="ECO:0000313" key="7">
    <source>
        <dbReference type="Proteomes" id="UP000027361"/>
    </source>
</evidence>
<comment type="caution">
    <text evidence="6">The sequence shown here is derived from an EMBL/GenBank/DDBJ whole genome shotgun (WGS) entry which is preliminary data.</text>
</comment>
<dbReference type="EMBL" id="JMSN01000039">
    <property type="protein sequence ID" value="KDN45921.1"/>
    <property type="molecule type" value="Genomic_DNA"/>
</dbReference>
<dbReference type="OrthoDB" id="431626at2759"/>
<dbReference type="Proteomes" id="UP000027361">
    <property type="component" value="Unassembled WGS sequence"/>
</dbReference>
<dbReference type="FunCoup" id="A0A066VWT1">
    <property type="interactions" value="533"/>
</dbReference>
<dbReference type="Gene3D" id="1.25.10.10">
    <property type="entry name" value="Leucine-rich Repeat Variant"/>
    <property type="match status" value="1"/>
</dbReference>
<keyword evidence="3" id="KW-0653">Protein transport</keyword>
<organism evidence="6 7">
    <name type="scientific">Tilletiaria anomala (strain ATCC 24038 / CBS 436.72 / UBC 951)</name>
    <dbReference type="NCBI Taxonomy" id="1037660"/>
    <lineage>
        <taxon>Eukaryota</taxon>
        <taxon>Fungi</taxon>
        <taxon>Dikarya</taxon>
        <taxon>Basidiomycota</taxon>
        <taxon>Ustilaginomycotina</taxon>
        <taxon>Exobasidiomycetes</taxon>
        <taxon>Georgefischeriales</taxon>
        <taxon>Tilletiariaceae</taxon>
        <taxon>Tilletiaria</taxon>
    </lineage>
</organism>
<protein>
    <submittedName>
        <fullName evidence="6">ARM repeat-containing protein</fullName>
    </submittedName>
</protein>
<name>A0A066VWT1_TILAU</name>
<dbReference type="AlphaFoldDB" id="A0A066VWT1"/>
<dbReference type="GO" id="GO:0031267">
    <property type="term" value="F:small GTPase binding"/>
    <property type="evidence" value="ECO:0007669"/>
    <property type="project" value="InterPro"/>
</dbReference>
<dbReference type="PANTHER" id="PTHR10997:SF9">
    <property type="entry name" value="IMPORTIN-9"/>
    <property type="match status" value="1"/>
</dbReference>
<feature type="domain" description="Importin N-terminal" evidence="5">
    <location>
        <begin position="32"/>
        <end position="114"/>
    </location>
</feature>
<dbReference type="OMA" id="NPDQYTI"/>
<evidence type="ECO:0000256" key="1">
    <source>
        <dbReference type="ARBA" id="ARBA00004123"/>
    </source>
</evidence>
<dbReference type="HOGENOM" id="CLU_008920_1_1_1"/>
<gene>
    <name evidence="6" type="ORF">K437DRAFT_256440</name>
</gene>
<evidence type="ECO:0000259" key="5">
    <source>
        <dbReference type="PROSITE" id="PS50166"/>
    </source>
</evidence>
<dbReference type="STRING" id="1037660.A0A066VWT1"/>
<dbReference type="GO" id="GO:0005829">
    <property type="term" value="C:cytosol"/>
    <property type="evidence" value="ECO:0007669"/>
    <property type="project" value="TreeGrafter"/>
</dbReference>
<dbReference type="InterPro" id="IPR001494">
    <property type="entry name" value="Importin-beta_N"/>
</dbReference>
<dbReference type="InterPro" id="IPR011989">
    <property type="entry name" value="ARM-like"/>
</dbReference>
<proteinExistence type="predicted"/>